<dbReference type="Proteomes" id="UP000325713">
    <property type="component" value="Chromosome"/>
</dbReference>
<dbReference type="Gene3D" id="1.20.1270.180">
    <property type="match status" value="1"/>
</dbReference>
<dbReference type="KEGG" id="nzl:D0T92_09395"/>
<evidence type="ECO:0000259" key="2">
    <source>
        <dbReference type="Pfam" id="PF07007"/>
    </source>
</evidence>
<sequence length="249" mass="28553">MKKSIFTIIGLFAFTISFNFAHSAGFDCTQAQSWVEKTVCANTELSTLDGALAKKYQAQLTNDAANKNNIRQEQSQWLKFQRNTCKDESCLIQEYRERMGGRATLGTAWSYPVDFKDSELPGRTAFGDFYQPTNISTYNPANRQWSDKQAATNRISIHRIPGKPYLAIVDAELIFTNLHLCNISDHLAFWSKNHWVLNTDQQGETYELRLYPATQKGRSQLLLKDINNKYRELYCGMRGYFDGIVLESK</sequence>
<dbReference type="AlphaFoldDB" id="A0A5J6PVL5"/>
<feature type="domain" description="Lysozyme inhibitor LprI-like N-terminal" evidence="2">
    <location>
        <begin position="28"/>
        <end position="99"/>
    </location>
</feature>
<feature type="signal peptide" evidence="1">
    <location>
        <begin position="1"/>
        <end position="23"/>
    </location>
</feature>
<dbReference type="RefSeq" id="WP_151052257.1">
    <property type="nucleotide sequence ID" value="NZ_CP031700.1"/>
</dbReference>
<evidence type="ECO:0000313" key="3">
    <source>
        <dbReference type="EMBL" id="QEY26721.1"/>
    </source>
</evidence>
<dbReference type="PANTHER" id="PTHR37549">
    <property type="entry name" value="LIPOPROTEIN LPRI"/>
    <property type="match status" value="1"/>
</dbReference>
<reference evidence="3 4" key="1">
    <citation type="submission" date="2018-08" db="EMBL/GenBank/DDBJ databases">
        <title>Neisseria zalophi ATCC BAA-2455 complete genome.</title>
        <authorList>
            <person name="Veseli I.A."/>
            <person name="Buttler R."/>
            <person name="Mascarenhas dos Santos A.C."/>
            <person name="Pombert J.-F."/>
        </authorList>
    </citation>
    <scope>NUCLEOTIDE SEQUENCE [LARGE SCALE GENOMIC DNA]</scope>
    <source>
        <strain evidence="3 4">ATCC BAA-2455</strain>
    </source>
</reference>
<evidence type="ECO:0000256" key="1">
    <source>
        <dbReference type="SAM" id="SignalP"/>
    </source>
</evidence>
<dbReference type="InterPro" id="IPR052755">
    <property type="entry name" value="Lysozyme_Inhibitor_LprI"/>
</dbReference>
<gene>
    <name evidence="3" type="ORF">D0T92_09395</name>
</gene>
<dbReference type="GO" id="GO:0005576">
    <property type="term" value="C:extracellular region"/>
    <property type="evidence" value="ECO:0007669"/>
    <property type="project" value="TreeGrafter"/>
</dbReference>
<protein>
    <submittedName>
        <fullName evidence="3">DUF1311 domain-containing protein</fullName>
    </submittedName>
</protein>
<keyword evidence="1" id="KW-0732">Signal</keyword>
<evidence type="ECO:0000313" key="4">
    <source>
        <dbReference type="Proteomes" id="UP000325713"/>
    </source>
</evidence>
<proteinExistence type="predicted"/>
<dbReference type="PANTHER" id="PTHR37549:SF1">
    <property type="entry name" value="LIPOPROTEIN LPRI"/>
    <property type="match status" value="1"/>
</dbReference>
<dbReference type="OrthoDB" id="8592519at2"/>
<dbReference type="InterPro" id="IPR009739">
    <property type="entry name" value="LprI-like_N"/>
</dbReference>
<accession>A0A5J6PVL5</accession>
<name>A0A5J6PVL5_9NEIS</name>
<feature type="chain" id="PRO_5023934024" evidence="1">
    <location>
        <begin position="24"/>
        <end position="249"/>
    </location>
</feature>
<dbReference type="EMBL" id="CP031700">
    <property type="protein sequence ID" value="QEY26721.1"/>
    <property type="molecule type" value="Genomic_DNA"/>
</dbReference>
<dbReference type="Pfam" id="PF07007">
    <property type="entry name" value="LprI"/>
    <property type="match status" value="1"/>
</dbReference>
<organism evidence="3 4">
    <name type="scientific">Neisseria zalophi</name>
    <dbReference type="NCBI Taxonomy" id="640030"/>
    <lineage>
        <taxon>Bacteria</taxon>
        <taxon>Pseudomonadati</taxon>
        <taxon>Pseudomonadota</taxon>
        <taxon>Betaproteobacteria</taxon>
        <taxon>Neisseriales</taxon>
        <taxon>Neisseriaceae</taxon>
        <taxon>Neisseria</taxon>
    </lineage>
</organism>
<keyword evidence="4" id="KW-1185">Reference proteome</keyword>